<keyword evidence="3" id="KW-1185">Reference proteome</keyword>
<reference evidence="2 3" key="1">
    <citation type="journal article" date="2022" name="bioRxiv">
        <title>Genomics of Preaxostyla Flagellates Illuminates Evolutionary Transitions and the Path Towards Mitochondrial Loss.</title>
        <authorList>
            <person name="Novak L.V.F."/>
            <person name="Treitli S.C."/>
            <person name="Pyrih J."/>
            <person name="Halakuc P."/>
            <person name="Pipaliya S.V."/>
            <person name="Vacek V."/>
            <person name="Brzon O."/>
            <person name="Soukal P."/>
            <person name="Eme L."/>
            <person name="Dacks J.B."/>
            <person name="Karnkowska A."/>
            <person name="Elias M."/>
            <person name="Hampl V."/>
        </authorList>
    </citation>
    <scope>NUCLEOTIDE SEQUENCE [LARGE SCALE GENOMIC DNA]</scope>
    <source>
        <strain evidence="2">NAU3</strain>
        <tissue evidence="2">Gut</tissue>
    </source>
</reference>
<evidence type="ECO:0000313" key="3">
    <source>
        <dbReference type="Proteomes" id="UP001281761"/>
    </source>
</evidence>
<accession>A0ABQ9YH10</accession>
<proteinExistence type="predicted"/>
<organism evidence="2 3">
    <name type="scientific">Blattamonas nauphoetae</name>
    <dbReference type="NCBI Taxonomy" id="2049346"/>
    <lineage>
        <taxon>Eukaryota</taxon>
        <taxon>Metamonada</taxon>
        <taxon>Preaxostyla</taxon>
        <taxon>Oxymonadida</taxon>
        <taxon>Blattamonas</taxon>
    </lineage>
</organism>
<gene>
    <name evidence="2" type="ORF">BLNAU_2069</name>
</gene>
<protein>
    <submittedName>
        <fullName evidence="2">Uncharacterized protein</fullName>
    </submittedName>
</protein>
<comment type="caution">
    <text evidence="2">The sequence shown here is derived from an EMBL/GenBank/DDBJ whole genome shotgun (WGS) entry which is preliminary data.</text>
</comment>
<evidence type="ECO:0000256" key="1">
    <source>
        <dbReference type="SAM" id="MobiDB-lite"/>
    </source>
</evidence>
<evidence type="ECO:0000313" key="2">
    <source>
        <dbReference type="EMBL" id="KAK2963046.1"/>
    </source>
</evidence>
<sequence>MADEMKQQEESGEIPMKEGRKQRGANRTDRQPEQAPFKPSMISFIILGSHLINISVTALLSHSPTLSHDHCSSGFILDLIFHLPTANRHSDQPIHDGYLKAAVEIWPKEQQHHNHLNIKKKSTNG</sequence>
<name>A0ABQ9YH10_9EUKA</name>
<feature type="region of interest" description="Disordered" evidence="1">
    <location>
        <begin position="1"/>
        <end position="36"/>
    </location>
</feature>
<feature type="compositionally biased region" description="Basic and acidic residues" evidence="1">
    <location>
        <begin position="1"/>
        <end position="32"/>
    </location>
</feature>
<dbReference type="Proteomes" id="UP001281761">
    <property type="component" value="Unassembled WGS sequence"/>
</dbReference>
<dbReference type="EMBL" id="JARBJD010000008">
    <property type="protein sequence ID" value="KAK2963046.1"/>
    <property type="molecule type" value="Genomic_DNA"/>
</dbReference>